<evidence type="ECO:0000313" key="3">
    <source>
        <dbReference type="EMBL" id="EKD14111.1"/>
    </source>
</evidence>
<name>K1WMP6_MARBU</name>
<evidence type="ECO:0000256" key="1">
    <source>
        <dbReference type="SAM" id="Coils"/>
    </source>
</evidence>
<dbReference type="OMA" id="LAYWTWV"/>
<keyword evidence="2" id="KW-0472">Membrane</keyword>
<dbReference type="GeneID" id="18763723"/>
<proteinExistence type="predicted"/>
<feature type="transmembrane region" description="Helical" evidence="2">
    <location>
        <begin position="46"/>
        <end position="67"/>
    </location>
</feature>
<accession>K1WMP6</accession>
<dbReference type="KEGG" id="mbe:MBM_07788"/>
<feature type="coiled-coil region" evidence="1">
    <location>
        <begin position="66"/>
        <end position="93"/>
    </location>
</feature>
<dbReference type="InParanoid" id="K1WMP6"/>
<evidence type="ECO:0000256" key="2">
    <source>
        <dbReference type="SAM" id="Phobius"/>
    </source>
</evidence>
<dbReference type="AlphaFoldDB" id="K1WMP6"/>
<dbReference type="RefSeq" id="XP_007295677.1">
    <property type="nucleotide sequence ID" value="XM_007295615.1"/>
</dbReference>
<sequence length="100" mass="11521">MNPATKLWRGAATVKTVSQMRFNSTEAGQKVVSPHIGFYKTFGRPIAKVLLMATFTYQLAYWGWVYLEKDEIKKEKTAEVQQLEKQLGELTKKEIKIKKP</sequence>
<organism evidence="3 4">
    <name type="scientific">Marssonina brunnea f. sp. multigermtubi (strain MB_m1)</name>
    <name type="common">Marssonina leaf spot fungus</name>
    <dbReference type="NCBI Taxonomy" id="1072389"/>
    <lineage>
        <taxon>Eukaryota</taxon>
        <taxon>Fungi</taxon>
        <taxon>Dikarya</taxon>
        <taxon>Ascomycota</taxon>
        <taxon>Pezizomycotina</taxon>
        <taxon>Leotiomycetes</taxon>
        <taxon>Helotiales</taxon>
        <taxon>Drepanopezizaceae</taxon>
        <taxon>Drepanopeziza</taxon>
    </lineage>
</organism>
<dbReference type="HOGENOM" id="CLU_137473_0_0_1"/>
<keyword evidence="2" id="KW-0812">Transmembrane</keyword>
<protein>
    <submittedName>
        <fullName evidence="3">Uncharacterized protein</fullName>
    </submittedName>
</protein>
<keyword evidence="2" id="KW-1133">Transmembrane helix</keyword>
<keyword evidence="4" id="KW-1185">Reference proteome</keyword>
<gene>
    <name evidence="3" type="ORF">MBM_07788</name>
</gene>
<dbReference type="EMBL" id="JH921447">
    <property type="protein sequence ID" value="EKD14111.1"/>
    <property type="molecule type" value="Genomic_DNA"/>
</dbReference>
<keyword evidence="1" id="KW-0175">Coiled coil</keyword>
<dbReference type="eggNOG" id="ENOG502SXHS">
    <property type="taxonomic scope" value="Eukaryota"/>
</dbReference>
<reference evidence="3 4" key="1">
    <citation type="journal article" date="2012" name="BMC Genomics">
        <title>Sequencing the genome of Marssonina brunnea reveals fungus-poplar co-evolution.</title>
        <authorList>
            <person name="Zhu S."/>
            <person name="Cao Y.-Z."/>
            <person name="Jiang C."/>
            <person name="Tan B.-Y."/>
            <person name="Wang Z."/>
            <person name="Feng S."/>
            <person name="Zhang L."/>
            <person name="Su X.-H."/>
            <person name="Brejova B."/>
            <person name="Vinar T."/>
            <person name="Xu M."/>
            <person name="Wang M.-X."/>
            <person name="Zhang S.-G."/>
            <person name="Huang M.-R."/>
            <person name="Wu R."/>
            <person name="Zhou Y."/>
        </authorList>
    </citation>
    <scope>NUCLEOTIDE SEQUENCE [LARGE SCALE GENOMIC DNA]</scope>
    <source>
        <strain evidence="3 4">MB_m1</strain>
    </source>
</reference>
<evidence type="ECO:0000313" key="4">
    <source>
        <dbReference type="Proteomes" id="UP000006753"/>
    </source>
</evidence>
<dbReference type="OrthoDB" id="2120024at2759"/>
<dbReference type="Proteomes" id="UP000006753">
    <property type="component" value="Unassembled WGS sequence"/>
</dbReference>